<dbReference type="Proteomes" id="UP000189004">
    <property type="component" value="Unassembled WGS sequence"/>
</dbReference>
<dbReference type="OrthoDB" id="3930934at2"/>
<dbReference type="RefSeq" id="WP_077691627.1">
    <property type="nucleotide sequence ID" value="NZ_MCOK01000001.1"/>
</dbReference>
<evidence type="ECO:0000313" key="8">
    <source>
        <dbReference type="EMBL" id="OOC55201.1"/>
    </source>
</evidence>
<dbReference type="GO" id="GO:0016787">
    <property type="term" value="F:hydrolase activity"/>
    <property type="evidence" value="ECO:0007669"/>
    <property type="project" value="UniProtKB-KW"/>
</dbReference>
<dbReference type="EMBL" id="MCOK01000001">
    <property type="protein sequence ID" value="OOC55201.1"/>
    <property type="molecule type" value="Genomic_DNA"/>
</dbReference>
<evidence type="ECO:0000256" key="1">
    <source>
        <dbReference type="ARBA" id="ARBA00010088"/>
    </source>
</evidence>
<evidence type="ECO:0000256" key="4">
    <source>
        <dbReference type="SAM" id="MobiDB-lite"/>
    </source>
</evidence>
<dbReference type="InterPro" id="IPR051601">
    <property type="entry name" value="Serine_prot/Carboxylest_S33"/>
</dbReference>
<feature type="signal peptide" evidence="5">
    <location>
        <begin position="1"/>
        <end position="26"/>
    </location>
</feature>
<dbReference type="Gene3D" id="3.40.50.1820">
    <property type="entry name" value="alpha/beta hydrolase"/>
    <property type="match status" value="1"/>
</dbReference>
<evidence type="ECO:0000259" key="7">
    <source>
        <dbReference type="Pfam" id="PF08386"/>
    </source>
</evidence>
<name>A0A1V3C324_9ACTN</name>
<feature type="chain" id="PRO_5012685834" evidence="5">
    <location>
        <begin position="27"/>
        <end position="550"/>
    </location>
</feature>
<keyword evidence="3" id="KW-0378">Hydrolase</keyword>
<dbReference type="PANTHER" id="PTHR43248">
    <property type="entry name" value="2-SUCCINYL-6-HYDROXY-2,4-CYCLOHEXADIENE-1-CARBOXYLATE SYNTHASE"/>
    <property type="match status" value="1"/>
</dbReference>
<gene>
    <name evidence="8" type="ORF">NOSIN_16430</name>
</gene>
<dbReference type="PANTHER" id="PTHR43248:SF29">
    <property type="entry name" value="TRIPEPTIDYL AMINOPEPTIDASE"/>
    <property type="match status" value="1"/>
</dbReference>
<evidence type="ECO:0000256" key="2">
    <source>
        <dbReference type="ARBA" id="ARBA00022729"/>
    </source>
</evidence>
<dbReference type="AlphaFoldDB" id="A0A1V3C324"/>
<comment type="caution">
    <text evidence="8">The sequence shown here is derived from an EMBL/GenBank/DDBJ whole genome shotgun (WGS) entry which is preliminary data.</text>
</comment>
<organism evidence="8 9">
    <name type="scientific">Nocardiopsis sinuspersici</name>
    <dbReference type="NCBI Taxonomy" id="501010"/>
    <lineage>
        <taxon>Bacteria</taxon>
        <taxon>Bacillati</taxon>
        <taxon>Actinomycetota</taxon>
        <taxon>Actinomycetes</taxon>
        <taxon>Streptosporangiales</taxon>
        <taxon>Nocardiopsidaceae</taxon>
        <taxon>Nocardiopsis</taxon>
    </lineage>
</organism>
<feature type="region of interest" description="Disordered" evidence="4">
    <location>
        <begin position="503"/>
        <end position="550"/>
    </location>
</feature>
<evidence type="ECO:0000259" key="6">
    <source>
        <dbReference type="Pfam" id="PF00561"/>
    </source>
</evidence>
<keyword evidence="9" id="KW-1185">Reference proteome</keyword>
<dbReference type="STRING" id="501010.NOSIN_16430"/>
<accession>A0A1V3C324</accession>
<dbReference type="InterPro" id="IPR029058">
    <property type="entry name" value="AB_hydrolase_fold"/>
</dbReference>
<dbReference type="SUPFAM" id="SSF53474">
    <property type="entry name" value="alpha/beta-Hydrolases"/>
    <property type="match status" value="1"/>
</dbReference>
<dbReference type="InterPro" id="IPR013595">
    <property type="entry name" value="Pept_S33_TAP-like_C"/>
</dbReference>
<evidence type="ECO:0000313" key="9">
    <source>
        <dbReference type="Proteomes" id="UP000189004"/>
    </source>
</evidence>
<evidence type="ECO:0000256" key="5">
    <source>
        <dbReference type="SAM" id="SignalP"/>
    </source>
</evidence>
<feature type="domain" description="AB hydrolase-1" evidence="6">
    <location>
        <begin position="103"/>
        <end position="279"/>
    </location>
</feature>
<dbReference type="InterPro" id="IPR000073">
    <property type="entry name" value="AB_hydrolase_1"/>
</dbReference>
<comment type="similarity">
    <text evidence="1">Belongs to the peptidase S33 family.</text>
</comment>
<keyword evidence="2 5" id="KW-0732">Signal</keyword>
<protein>
    <submittedName>
        <fullName evidence="8">Peptidase</fullName>
    </submittedName>
</protein>
<sequence length="550" mass="58023">MRARTWTAVSAGAVLTSLVTAVPAQAEPAGPAEQARASVRVDQGALAWGPCEDLRPVADEDLECATLTVPLARTADGGRAEGDDDTVRLALSRVPATGEAEHTLLVNPGGPGSAGRMWASYTHQRMPAELRETYDVVAFDPRGVGASTPSIACDPSLFEPVRPDTVPADAAAEAALRADARDYARSCADNTGPLLQHTRTEDTAHDMDAIREALGLERIDYLGYSYGSYLGTVYSALHPDRVRALVLDSVVHPDRPWYESNLAQSRALDRAARNFFDWTARHDDVYGLGTTGEEVAEAYYALRSELADEPVGGTVGPTELEGAAIVVAYSGASWPSVAGALSARINDGDGAPLLALHEAHGEDAESDRGYGGYLAVQCTDSHWPEDWSTWRADAERVHREAPFMTWNNVWYNAPCATWKAGSGDWLQVGDGPGEHPAYGGDALLVHATEDGATPVEGAFALRERLPGAVLVTEEGGHTHGVSLTGNTCVDEAVAAYLRDGELPARAEGTGPDVTCEARPEPRPVAGRDGSGSTAAPVAPGSRGASGQPVE</sequence>
<dbReference type="Pfam" id="PF08386">
    <property type="entry name" value="Abhydrolase_4"/>
    <property type="match status" value="1"/>
</dbReference>
<reference evidence="9" key="1">
    <citation type="submission" date="2016-08" db="EMBL/GenBank/DDBJ databases">
        <authorList>
            <person name="Tokovenko B."/>
            <person name="Kalinowski J."/>
        </authorList>
    </citation>
    <scope>NUCLEOTIDE SEQUENCE [LARGE SCALE GENOMIC DNA]</scope>
    <source>
        <strain evidence="9">UTMC102</strain>
    </source>
</reference>
<feature type="domain" description="Peptidase S33 tripeptidyl aminopeptidase-like C-terminal" evidence="7">
    <location>
        <begin position="403"/>
        <end position="505"/>
    </location>
</feature>
<dbReference type="Pfam" id="PF00561">
    <property type="entry name" value="Abhydrolase_1"/>
    <property type="match status" value="1"/>
</dbReference>
<evidence type="ECO:0000256" key="3">
    <source>
        <dbReference type="ARBA" id="ARBA00022801"/>
    </source>
</evidence>
<proteinExistence type="inferred from homology"/>